<feature type="chain" id="PRO_5043754345" evidence="1">
    <location>
        <begin position="32"/>
        <end position="492"/>
    </location>
</feature>
<dbReference type="EMBL" id="JAVHNQ010000003">
    <property type="protein sequence ID" value="KAK6353620.1"/>
    <property type="molecule type" value="Genomic_DNA"/>
</dbReference>
<gene>
    <name evidence="2" type="ORF">TWF696_005583</name>
</gene>
<dbReference type="AlphaFoldDB" id="A0AAV9V3I1"/>
<feature type="signal peptide" evidence="1">
    <location>
        <begin position="1"/>
        <end position="31"/>
    </location>
</feature>
<comment type="caution">
    <text evidence="2">The sequence shown here is derived from an EMBL/GenBank/DDBJ whole genome shotgun (WGS) entry which is preliminary data.</text>
</comment>
<protein>
    <submittedName>
        <fullName evidence="2">Uncharacterized protein</fullName>
    </submittedName>
</protein>
<reference evidence="2 3" key="1">
    <citation type="submission" date="2019-10" db="EMBL/GenBank/DDBJ databases">
        <authorList>
            <person name="Palmer J.M."/>
        </authorList>
    </citation>
    <scope>NUCLEOTIDE SEQUENCE [LARGE SCALE GENOMIC DNA]</scope>
    <source>
        <strain evidence="2 3">TWF696</strain>
    </source>
</reference>
<evidence type="ECO:0000256" key="1">
    <source>
        <dbReference type="SAM" id="SignalP"/>
    </source>
</evidence>
<evidence type="ECO:0000313" key="3">
    <source>
        <dbReference type="Proteomes" id="UP001375240"/>
    </source>
</evidence>
<keyword evidence="1" id="KW-0732">Signal</keyword>
<keyword evidence="3" id="KW-1185">Reference proteome</keyword>
<sequence length="492" mass="55871">MTSYGVAKSFGISFLLNCFLRFSLIIQVAVAQSPGGDGTGLIDPDEVDETEIIEGGQAELPVSFGPQYLAQNQAAIREWAGWESSLARQELRAQQAAKNLGEVNGYWGPESDLVVVTAQAWQGFEHALALDSANIQGSPFYLLEGVRRFTELCDATLRSIRTIKQAIKRMKLTDDVDLWEKYEAIFIISTIPMTNRALHNPEEYKRLSRLLAIPRGKTLEQYPKWLQTMITFATSQLEQFTELDLPGIADEGSSLGPLEGPMVVPTKEMQRRSVETMFDYNRGENDDADDVYLADGDFVLVWKNIHQVINAVTYFEAFCMIDVDRTWDLYVFKYGTVRDLPLSLSPPVIGKYKRQQIGYRKYFEYKYESRTVAMAPDDPEWKTWETTKDKAYFADMLEGFMQHLTNAARHVLPLMMEMMADIAVEAHQLAEDSILPIDSQDLEHFAILTGEDYEAGRLPLELSTLDWDLLEQHPEFNATRYVSDTRNSGPEA</sequence>
<proteinExistence type="predicted"/>
<name>A0AAV9V3I1_9PEZI</name>
<organism evidence="2 3">
    <name type="scientific">Orbilia brochopaga</name>
    <dbReference type="NCBI Taxonomy" id="3140254"/>
    <lineage>
        <taxon>Eukaryota</taxon>
        <taxon>Fungi</taxon>
        <taxon>Dikarya</taxon>
        <taxon>Ascomycota</taxon>
        <taxon>Pezizomycotina</taxon>
        <taxon>Orbiliomycetes</taxon>
        <taxon>Orbiliales</taxon>
        <taxon>Orbiliaceae</taxon>
        <taxon>Orbilia</taxon>
    </lineage>
</organism>
<accession>A0AAV9V3I1</accession>
<dbReference type="Proteomes" id="UP001375240">
    <property type="component" value="Unassembled WGS sequence"/>
</dbReference>
<evidence type="ECO:0000313" key="2">
    <source>
        <dbReference type="EMBL" id="KAK6353620.1"/>
    </source>
</evidence>